<keyword evidence="4 11" id="KW-0812">Transmembrane</keyword>
<keyword evidence="10 11" id="KW-0472">Membrane</keyword>
<accession>A8RG51</accession>
<sequence>MQTAESVKVRRMFMKTVKSVLPKMAGFFLVMLIITSVIYPAVITAAANVAFGHEANGSVIVGKDGTKYGSALLAQEFTGNQYLWGRVMNVDTGTFTDENGEPLAYAGASNKTPAGSELEAMIAERVEKIRAAHPEKGEEPIPVDLVTCSGSGLDPEISPAAAGYQAERIARERNMAVEDVEAVISRYTTGRFLGIFGEPRVNVLKVNLALDGLI</sequence>
<comment type="subunit">
    <text evidence="11">The system is composed of three essential subunits: KdpA, KdpB and KdpC.</text>
</comment>
<keyword evidence="1 11" id="KW-0813">Transport</keyword>
<dbReference type="PIRSF" id="PIRSF001296">
    <property type="entry name" value="K_ATPase_KdpC"/>
    <property type="match status" value="1"/>
</dbReference>
<dbReference type="NCBIfam" id="NF001454">
    <property type="entry name" value="PRK00315.1"/>
    <property type="match status" value="1"/>
</dbReference>
<dbReference type="HAMAP" id="MF_00276">
    <property type="entry name" value="KdpC"/>
    <property type="match status" value="1"/>
</dbReference>
<evidence type="ECO:0000256" key="9">
    <source>
        <dbReference type="ARBA" id="ARBA00023065"/>
    </source>
</evidence>
<dbReference type="EMBL" id="ABCC02000001">
    <property type="protein sequence ID" value="EDP19578.1"/>
    <property type="molecule type" value="Genomic_DNA"/>
</dbReference>
<evidence type="ECO:0000256" key="7">
    <source>
        <dbReference type="ARBA" id="ARBA00022958"/>
    </source>
</evidence>
<dbReference type="NCBIfam" id="TIGR00681">
    <property type="entry name" value="kdpC"/>
    <property type="match status" value="1"/>
</dbReference>
<evidence type="ECO:0000256" key="11">
    <source>
        <dbReference type="HAMAP-Rule" id="MF_00276"/>
    </source>
</evidence>
<evidence type="ECO:0000256" key="10">
    <source>
        <dbReference type="ARBA" id="ARBA00023136"/>
    </source>
</evidence>
<reference evidence="12 13" key="1">
    <citation type="submission" date="2007-08" db="EMBL/GenBank/DDBJ databases">
        <authorList>
            <person name="Fulton L."/>
            <person name="Clifton S."/>
            <person name="Fulton B."/>
            <person name="Xu J."/>
            <person name="Minx P."/>
            <person name="Pepin K.H."/>
            <person name="Johnson M."/>
            <person name="Thiruvilangam P."/>
            <person name="Bhonagiri V."/>
            <person name="Nash W.E."/>
            <person name="Mardis E.R."/>
            <person name="Wilson R.K."/>
        </authorList>
    </citation>
    <scope>NUCLEOTIDE SEQUENCE [LARGE SCALE GENOMIC DNA]</scope>
    <source>
        <strain evidence="13">ATCC BAA-613 / DSM 15670 / CCUG 46953 / JCM 12243 / WAL 16351</strain>
    </source>
</reference>
<comment type="function">
    <text evidence="11">Part of the high-affinity ATP-driven potassium transport (or Kdp) system, which catalyzes the hydrolysis of ATP coupled with the electrogenic transport of potassium into the cytoplasm. This subunit acts as a catalytic chaperone that increases the ATP-binding affinity of the ATP-hydrolyzing subunit KdpB by the formation of a transient KdpB/KdpC/ATP ternary complex.</text>
</comment>
<evidence type="ECO:0000256" key="6">
    <source>
        <dbReference type="ARBA" id="ARBA00022840"/>
    </source>
</evidence>
<evidence type="ECO:0000256" key="4">
    <source>
        <dbReference type="ARBA" id="ARBA00022692"/>
    </source>
</evidence>
<evidence type="ECO:0000313" key="12">
    <source>
        <dbReference type="EMBL" id="EDP19578.1"/>
    </source>
</evidence>
<evidence type="ECO:0000256" key="1">
    <source>
        <dbReference type="ARBA" id="ARBA00022448"/>
    </source>
</evidence>
<dbReference type="GO" id="GO:0005886">
    <property type="term" value="C:plasma membrane"/>
    <property type="evidence" value="ECO:0007669"/>
    <property type="project" value="UniProtKB-SubCell"/>
</dbReference>
<dbReference type="AlphaFoldDB" id="A8RG51"/>
<dbReference type="Proteomes" id="UP000005396">
    <property type="component" value="Unassembled WGS sequence"/>
</dbReference>
<dbReference type="PANTHER" id="PTHR30042">
    <property type="entry name" value="POTASSIUM-TRANSPORTING ATPASE C CHAIN"/>
    <property type="match status" value="1"/>
</dbReference>
<protein>
    <recommendedName>
        <fullName evidence="11">Potassium-transporting ATPase KdpC subunit</fullName>
    </recommendedName>
    <alternativeName>
        <fullName evidence="11">ATP phosphohydrolase [potassium-transporting] C chain</fullName>
    </alternativeName>
    <alternativeName>
        <fullName evidence="11">Potassium-binding and translocating subunit C</fullName>
    </alternativeName>
    <alternativeName>
        <fullName evidence="11">Potassium-translocating ATPase C chain</fullName>
    </alternativeName>
</protein>
<keyword evidence="6 11" id="KW-0067">ATP-binding</keyword>
<reference evidence="12 13" key="2">
    <citation type="submission" date="2007-09" db="EMBL/GenBank/DDBJ databases">
        <title>Draft genome sequence of Clostridium bolteae (ATCC BAA-613).</title>
        <authorList>
            <person name="Sudarsanam P."/>
            <person name="Ley R."/>
            <person name="Guruge J."/>
            <person name="Turnbaugh P.J."/>
            <person name="Mahowald M."/>
            <person name="Liep D."/>
            <person name="Gordon J."/>
        </authorList>
    </citation>
    <scope>NUCLEOTIDE SEQUENCE [LARGE SCALE GENOMIC DNA]</scope>
    <source>
        <strain evidence="13">ATCC BAA-613 / DSM 15670 / CCUG 46953 / JCM 12243 / WAL 16351</strain>
    </source>
</reference>
<dbReference type="HOGENOM" id="CLU_077094_2_0_9"/>
<keyword evidence="5 11" id="KW-0547">Nucleotide-binding</keyword>
<dbReference type="GO" id="GO:0005524">
    <property type="term" value="F:ATP binding"/>
    <property type="evidence" value="ECO:0007669"/>
    <property type="project" value="UniProtKB-UniRule"/>
</dbReference>
<evidence type="ECO:0000256" key="3">
    <source>
        <dbReference type="ARBA" id="ARBA00022538"/>
    </source>
</evidence>
<comment type="caution">
    <text evidence="12">The sequence shown here is derived from an EMBL/GenBank/DDBJ whole genome shotgun (WGS) entry which is preliminary data.</text>
</comment>
<name>A8RG51_ENTBW</name>
<organism evidence="12 13">
    <name type="scientific">Enterocloster bolteae (strain ATCC BAA-613 / DSM 15670 / CCUG 46953 / JCM 12243 / WAL 16351)</name>
    <name type="common">Clostridium bolteae</name>
    <dbReference type="NCBI Taxonomy" id="411902"/>
    <lineage>
        <taxon>Bacteria</taxon>
        <taxon>Bacillati</taxon>
        <taxon>Bacillota</taxon>
        <taxon>Clostridia</taxon>
        <taxon>Lachnospirales</taxon>
        <taxon>Lachnospiraceae</taxon>
        <taxon>Enterocloster</taxon>
    </lineage>
</organism>
<keyword evidence="9 11" id="KW-0406">Ion transport</keyword>
<dbReference type="eggNOG" id="COG2156">
    <property type="taxonomic scope" value="Bacteria"/>
</dbReference>
<evidence type="ECO:0000313" key="13">
    <source>
        <dbReference type="Proteomes" id="UP000005396"/>
    </source>
</evidence>
<evidence type="ECO:0000256" key="5">
    <source>
        <dbReference type="ARBA" id="ARBA00022741"/>
    </source>
</evidence>
<gene>
    <name evidence="11" type="primary">kdpC</name>
    <name evidence="12" type="ORF">CLOBOL_00045</name>
</gene>
<keyword evidence="3 11" id="KW-0633">Potassium transport</keyword>
<dbReference type="GO" id="GO:0008556">
    <property type="term" value="F:P-type potassium transmembrane transporter activity"/>
    <property type="evidence" value="ECO:0007669"/>
    <property type="project" value="InterPro"/>
</dbReference>
<dbReference type="InterPro" id="IPR003820">
    <property type="entry name" value="KdpC"/>
</dbReference>
<keyword evidence="7 11" id="KW-0630">Potassium</keyword>
<feature type="transmembrane region" description="Helical" evidence="11">
    <location>
        <begin position="20"/>
        <end position="42"/>
    </location>
</feature>
<dbReference type="Pfam" id="PF02669">
    <property type="entry name" value="KdpC"/>
    <property type="match status" value="1"/>
</dbReference>
<dbReference type="PANTHER" id="PTHR30042:SF2">
    <property type="entry name" value="POTASSIUM-TRANSPORTING ATPASE KDPC SUBUNIT"/>
    <property type="match status" value="1"/>
</dbReference>
<keyword evidence="8 11" id="KW-1133">Transmembrane helix</keyword>
<dbReference type="PaxDb" id="411902-CLOBOL_00045"/>
<comment type="similarity">
    <text evidence="11">Belongs to the KdpC family.</text>
</comment>
<comment type="subcellular location">
    <subcellularLocation>
        <location evidence="11">Cell membrane</location>
        <topology evidence="11">Single-pass membrane protein</topology>
    </subcellularLocation>
</comment>
<evidence type="ECO:0000256" key="8">
    <source>
        <dbReference type="ARBA" id="ARBA00022989"/>
    </source>
</evidence>
<keyword evidence="2 11" id="KW-1003">Cell membrane</keyword>
<evidence type="ECO:0000256" key="2">
    <source>
        <dbReference type="ARBA" id="ARBA00022475"/>
    </source>
</evidence>
<proteinExistence type="inferred from homology"/>